<protein>
    <submittedName>
        <fullName evidence="1">Uncharacterized protein</fullName>
    </submittedName>
</protein>
<dbReference type="Proteomes" id="UP000694413">
    <property type="component" value="Unassembled WGS sequence"/>
</dbReference>
<sequence length="155" mass="17490">MSPCHSTECHQVCPPAKCHQVCPPAIWDNWCPPAMCHQVCPPTMCHQVCPSAIWDNCCPPAVCHQVCPPAKCHQMRPSAKCHQVCPPAVRWSEDLQPRQEILLGPQVALVTPRAWDEDNPRECGHNSHFFLSPDSRRVPKEQFSKTSLVKFLFFG</sequence>
<reference evidence="1" key="1">
    <citation type="submission" date="2025-08" db="UniProtKB">
        <authorList>
            <consortium name="Ensembl"/>
        </authorList>
    </citation>
    <scope>IDENTIFICATION</scope>
</reference>
<organism evidence="1 2">
    <name type="scientific">Zonotrichia albicollis</name>
    <name type="common">White-throated sparrow</name>
    <name type="synonym">Fringilla albicollis</name>
    <dbReference type="NCBI Taxonomy" id="44394"/>
    <lineage>
        <taxon>Eukaryota</taxon>
        <taxon>Metazoa</taxon>
        <taxon>Chordata</taxon>
        <taxon>Craniata</taxon>
        <taxon>Vertebrata</taxon>
        <taxon>Euteleostomi</taxon>
        <taxon>Archelosauria</taxon>
        <taxon>Archosauria</taxon>
        <taxon>Dinosauria</taxon>
        <taxon>Saurischia</taxon>
        <taxon>Theropoda</taxon>
        <taxon>Coelurosauria</taxon>
        <taxon>Aves</taxon>
        <taxon>Neognathae</taxon>
        <taxon>Neoaves</taxon>
        <taxon>Telluraves</taxon>
        <taxon>Australaves</taxon>
        <taxon>Passeriformes</taxon>
        <taxon>Passerellidae</taxon>
        <taxon>Zonotrichia</taxon>
    </lineage>
</organism>
<proteinExistence type="predicted"/>
<dbReference type="Ensembl" id="ENSZALT00000014940.1">
    <property type="protein sequence ID" value="ENSZALP00000010826.1"/>
    <property type="gene ID" value="ENSZALG00000009114.1"/>
</dbReference>
<accession>A0A8D2MQS2</accession>
<reference evidence="1" key="2">
    <citation type="submission" date="2025-09" db="UniProtKB">
        <authorList>
            <consortium name="Ensembl"/>
        </authorList>
    </citation>
    <scope>IDENTIFICATION</scope>
</reference>
<evidence type="ECO:0000313" key="1">
    <source>
        <dbReference type="Ensembl" id="ENSZALP00000010826.1"/>
    </source>
</evidence>
<evidence type="ECO:0000313" key="2">
    <source>
        <dbReference type="Proteomes" id="UP000694413"/>
    </source>
</evidence>
<name>A0A8D2MQS2_ZONAL</name>
<dbReference type="AlphaFoldDB" id="A0A8D2MQS2"/>
<keyword evidence="2" id="KW-1185">Reference proteome</keyword>